<name>A0A2H3BEW5_9AGAR</name>
<keyword evidence="2" id="KW-1185">Reference proteome</keyword>
<evidence type="ECO:0000313" key="2">
    <source>
        <dbReference type="Proteomes" id="UP000218334"/>
    </source>
</evidence>
<organism evidence="1 2">
    <name type="scientific">Armillaria solidipes</name>
    <dbReference type="NCBI Taxonomy" id="1076256"/>
    <lineage>
        <taxon>Eukaryota</taxon>
        <taxon>Fungi</taxon>
        <taxon>Dikarya</taxon>
        <taxon>Basidiomycota</taxon>
        <taxon>Agaricomycotina</taxon>
        <taxon>Agaricomycetes</taxon>
        <taxon>Agaricomycetidae</taxon>
        <taxon>Agaricales</taxon>
        <taxon>Marasmiineae</taxon>
        <taxon>Physalacriaceae</taxon>
        <taxon>Armillaria</taxon>
    </lineage>
</organism>
<protein>
    <submittedName>
        <fullName evidence="1">Uncharacterized protein</fullName>
    </submittedName>
</protein>
<sequence length="134" mass="14496">MPRLVQRQALALTGQCETAGDFDLLLLPMFMGEIYLADLSNAPCPVLRVPKDSEVWKTRNAQSCGCEKHLTGSGYSGAKNYRPSDTSGPHKYDCYLDRNVPGTHGMRNPAGCGDHLSGCSGARNIHGLVHPDPI</sequence>
<gene>
    <name evidence="1" type="ORF">ARMSODRAFT_162253</name>
</gene>
<reference evidence="2" key="1">
    <citation type="journal article" date="2017" name="Nat. Ecol. Evol.">
        <title>Genome expansion and lineage-specific genetic innovations in the forest pathogenic fungi Armillaria.</title>
        <authorList>
            <person name="Sipos G."/>
            <person name="Prasanna A.N."/>
            <person name="Walter M.C."/>
            <person name="O'Connor E."/>
            <person name="Balint B."/>
            <person name="Krizsan K."/>
            <person name="Kiss B."/>
            <person name="Hess J."/>
            <person name="Varga T."/>
            <person name="Slot J."/>
            <person name="Riley R."/>
            <person name="Boka B."/>
            <person name="Rigling D."/>
            <person name="Barry K."/>
            <person name="Lee J."/>
            <person name="Mihaltcheva S."/>
            <person name="LaButti K."/>
            <person name="Lipzen A."/>
            <person name="Waldron R."/>
            <person name="Moloney N.M."/>
            <person name="Sperisen C."/>
            <person name="Kredics L."/>
            <person name="Vagvoelgyi C."/>
            <person name="Patrignani A."/>
            <person name="Fitzpatrick D."/>
            <person name="Nagy I."/>
            <person name="Doyle S."/>
            <person name="Anderson J.B."/>
            <person name="Grigoriev I.V."/>
            <person name="Gueldener U."/>
            <person name="Muensterkoetter M."/>
            <person name="Nagy L.G."/>
        </authorList>
    </citation>
    <scope>NUCLEOTIDE SEQUENCE [LARGE SCALE GENOMIC DNA]</scope>
    <source>
        <strain evidence="2">28-4</strain>
    </source>
</reference>
<dbReference type="Proteomes" id="UP000218334">
    <property type="component" value="Unassembled WGS sequence"/>
</dbReference>
<accession>A0A2H3BEW5</accession>
<dbReference type="EMBL" id="KZ293429">
    <property type="protein sequence ID" value="PBK69415.1"/>
    <property type="molecule type" value="Genomic_DNA"/>
</dbReference>
<proteinExistence type="predicted"/>
<dbReference type="AlphaFoldDB" id="A0A2H3BEW5"/>
<evidence type="ECO:0000313" key="1">
    <source>
        <dbReference type="EMBL" id="PBK69415.1"/>
    </source>
</evidence>